<organism evidence="2 4">
    <name type="scientific">Bacteroides caecimuris</name>
    <dbReference type="NCBI Taxonomy" id="1796613"/>
    <lineage>
        <taxon>Bacteria</taxon>
        <taxon>Pseudomonadati</taxon>
        <taxon>Bacteroidota</taxon>
        <taxon>Bacteroidia</taxon>
        <taxon>Bacteroidales</taxon>
        <taxon>Bacteroidaceae</taxon>
        <taxon>Bacteroides</taxon>
    </lineage>
</organism>
<evidence type="ECO:0000313" key="3">
    <source>
        <dbReference type="EMBL" id="TGY40089.1"/>
    </source>
</evidence>
<evidence type="ECO:0000313" key="4">
    <source>
        <dbReference type="Proteomes" id="UP000092631"/>
    </source>
</evidence>
<accession>A0A4S2DDS0</accession>
<dbReference type="AlphaFoldDB" id="A0A1V0QD80"/>
<gene>
    <name evidence="2" type="ORF">A4V03_20565</name>
    <name evidence="3" type="ORF">E5353_03795</name>
</gene>
<reference evidence="4" key="1">
    <citation type="submission" date="2016-04" db="EMBL/GenBank/DDBJ databases">
        <title>Complete Genome Sequences of Twelve Strains of a Stable Defined Moderately Diverse Mouse Microbiota 2 (sDMDMm2).</title>
        <authorList>
            <person name="Uchimura Y."/>
            <person name="Wyss M."/>
            <person name="Brugiroux S."/>
            <person name="Limenitakis J.P."/>
            <person name="Stecher B."/>
            <person name="McCoy K.D."/>
            <person name="Macpherson A.J."/>
        </authorList>
    </citation>
    <scope>NUCLEOTIDE SEQUENCE [LARGE SCALE GENOMIC DNA]</scope>
    <source>
        <strain evidence="4">I48</strain>
    </source>
</reference>
<evidence type="ECO:0000313" key="5">
    <source>
        <dbReference type="Proteomes" id="UP000309566"/>
    </source>
</evidence>
<dbReference type="EMBL" id="CP015401">
    <property type="protein sequence ID" value="ARE60503.1"/>
    <property type="molecule type" value="Genomic_DNA"/>
</dbReference>
<feature type="transmembrane region" description="Helical" evidence="1">
    <location>
        <begin position="20"/>
        <end position="40"/>
    </location>
</feature>
<protein>
    <submittedName>
        <fullName evidence="2">Uncharacterized protein</fullName>
    </submittedName>
</protein>
<reference evidence="3 5" key="3">
    <citation type="submission" date="2019-04" db="EMBL/GenBank/DDBJ databases">
        <title>Microbes associate with the intestines of laboratory mice.</title>
        <authorList>
            <person name="Navarre W."/>
            <person name="Wong E."/>
            <person name="Huang K."/>
            <person name="Tropini C."/>
            <person name="Ng K."/>
            <person name="Yu B."/>
        </authorList>
    </citation>
    <scope>NUCLEOTIDE SEQUENCE [LARGE SCALE GENOMIC DNA]</scope>
    <source>
        <strain evidence="3 5">NM63_1-25</strain>
    </source>
</reference>
<keyword evidence="1" id="KW-0812">Transmembrane</keyword>
<dbReference type="Proteomes" id="UP000092631">
    <property type="component" value="Chromosome"/>
</dbReference>
<keyword evidence="1" id="KW-0472">Membrane</keyword>
<evidence type="ECO:0000256" key="1">
    <source>
        <dbReference type="SAM" id="Phobius"/>
    </source>
</evidence>
<dbReference type="EMBL" id="SRYX01000009">
    <property type="protein sequence ID" value="TGY40089.1"/>
    <property type="molecule type" value="Genomic_DNA"/>
</dbReference>
<evidence type="ECO:0000313" key="2">
    <source>
        <dbReference type="EMBL" id="ARE60503.1"/>
    </source>
</evidence>
<dbReference type="Proteomes" id="UP000309566">
    <property type="component" value="Unassembled WGS sequence"/>
</dbReference>
<keyword evidence="4" id="KW-1185">Reference proteome</keyword>
<dbReference type="KEGG" id="bcae:A4V03_20565"/>
<accession>A0A1V0QD80</accession>
<name>A0A1V0QD80_9BACE</name>
<sequence>MKSSGNRKGRKKLLILMEELAVNSIIFYSVLAFYKLISYLKSFNPFEDRWSSYRVTIVTL</sequence>
<keyword evidence="1" id="KW-1133">Transmembrane helix</keyword>
<proteinExistence type="predicted"/>
<reference evidence="2" key="2">
    <citation type="submission" date="2017-04" db="EMBL/GenBank/DDBJ databases">
        <title>Complete Genome Sequences of Twelve Strains of a Stable Defined Moderately Diverse Mouse Microbiota 2 (sDMDMm2).</title>
        <authorList>
            <person name="Uchimura Y."/>
            <person name="Wyss M."/>
            <person name="Brugiroux S."/>
            <person name="Limenitakis J.P."/>
            <person name="Stecher B."/>
            <person name="McCoy K.D."/>
            <person name="Macpherson A.J."/>
        </authorList>
    </citation>
    <scope>NUCLEOTIDE SEQUENCE</scope>
    <source>
        <strain evidence="2">I48</strain>
    </source>
</reference>